<gene>
    <name evidence="1" type="ORF">BpHYR1_050033</name>
</gene>
<accession>A0A3M7P5Y2</accession>
<organism evidence="1 2">
    <name type="scientific">Brachionus plicatilis</name>
    <name type="common">Marine rotifer</name>
    <name type="synonym">Brachionus muelleri</name>
    <dbReference type="NCBI Taxonomy" id="10195"/>
    <lineage>
        <taxon>Eukaryota</taxon>
        <taxon>Metazoa</taxon>
        <taxon>Spiralia</taxon>
        <taxon>Gnathifera</taxon>
        <taxon>Rotifera</taxon>
        <taxon>Eurotatoria</taxon>
        <taxon>Monogononta</taxon>
        <taxon>Pseudotrocha</taxon>
        <taxon>Ploima</taxon>
        <taxon>Brachionidae</taxon>
        <taxon>Brachionus</taxon>
    </lineage>
</organism>
<name>A0A3M7P5Y2_BRAPC</name>
<dbReference type="EMBL" id="REGN01013055">
    <property type="protein sequence ID" value="RMZ94433.1"/>
    <property type="molecule type" value="Genomic_DNA"/>
</dbReference>
<reference evidence="1 2" key="1">
    <citation type="journal article" date="2018" name="Sci. Rep.">
        <title>Genomic signatures of local adaptation to the degree of environmental predictability in rotifers.</title>
        <authorList>
            <person name="Franch-Gras L."/>
            <person name="Hahn C."/>
            <person name="Garcia-Roger E.M."/>
            <person name="Carmona M.J."/>
            <person name="Serra M."/>
            <person name="Gomez A."/>
        </authorList>
    </citation>
    <scope>NUCLEOTIDE SEQUENCE [LARGE SCALE GENOMIC DNA]</scope>
    <source>
        <strain evidence="1">HYR1</strain>
    </source>
</reference>
<comment type="caution">
    <text evidence="1">The sequence shown here is derived from an EMBL/GenBank/DDBJ whole genome shotgun (WGS) entry which is preliminary data.</text>
</comment>
<sequence>MFINGQTNSCHLKSKQDFNGGDCLNLIIPLLNSFSAQVNIYLRIIEILGHIKMCSMRLIDLKRAIWSKLFRPSWLNK</sequence>
<evidence type="ECO:0000313" key="2">
    <source>
        <dbReference type="Proteomes" id="UP000276133"/>
    </source>
</evidence>
<keyword evidence="2" id="KW-1185">Reference proteome</keyword>
<dbReference type="Proteomes" id="UP000276133">
    <property type="component" value="Unassembled WGS sequence"/>
</dbReference>
<protein>
    <submittedName>
        <fullName evidence="1">Uncharacterized protein</fullName>
    </submittedName>
</protein>
<proteinExistence type="predicted"/>
<dbReference type="AlphaFoldDB" id="A0A3M7P5Y2"/>
<evidence type="ECO:0000313" key="1">
    <source>
        <dbReference type="EMBL" id="RMZ94433.1"/>
    </source>
</evidence>